<dbReference type="OMA" id="YANGEWP"/>
<dbReference type="eggNOG" id="KOG0192">
    <property type="taxonomic scope" value="Eukaryota"/>
</dbReference>
<dbReference type="OrthoDB" id="1668230at2759"/>
<organism evidence="2 3">
    <name type="scientific">Sphaerulina musiva (strain SO2202)</name>
    <name type="common">Poplar stem canker fungus</name>
    <name type="synonym">Septoria musiva</name>
    <dbReference type="NCBI Taxonomy" id="692275"/>
    <lineage>
        <taxon>Eukaryota</taxon>
        <taxon>Fungi</taxon>
        <taxon>Dikarya</taxon>
        <taxon>Ascomycota</taxon>
        <taxon>Pezizomycotina</taxon>
        <taxon>Dothideomycetes</taxon>
        <taxon>Dothideomycetidae</taxon>
        <taxon>Mycosphaerellales</taxon>
        <taxon>Mycosphaerellaceae</taxon>
        <taxon>Sphaerulina</taxon>
    </lineage>
</organism>
<dbReference type="PROSITE" id="PS50011">
    <property type="entry name" value="PROTEIN_KINASE_DOM"/>
    <property type="match status" value="1"/>
</dbReference>
<accession>N1QL00</accession>
<keyword evidence="2" id="KW-0808">Transferase</keyword>
<dbReference type="GeneID" id="27901005"/>
<evidence type="ECO:0000259" key="1">
    <source>
        <dbReference type="PROSITE" id="PS50011"/>
    </source>
</evidence>
<dbReference type="EMBL" id="KB456260">
    <property type="protein sequence ID" value="EMF17875.1"/>
    <property type="molecule type" value="Genomic_DNA"/>
</dbReference>
<dbReference type="GO" id="GO:0007165">
    <property type="term" value="P:signal transduction"/>
    <property type="evidence" value="ECO:0007669"/>
    <property type="project" value="TreeGrafter"/>
</dbReference>
<sequence length="277" mass="30863">MNAIEASRAGRATVIVDWRPQGVRDMLAFTSSFIGLMEDGCSVLKYPYYPNDRESMNALQEEAYRYRYLGRHENLVTFKDMSDDGLVLEYCEKGALCDVVGDLNEGQKIAIGEQVARGLVYLHSRNYIHGDLNTQNVFVTSDWTAKIGDLQGQLNDSDGNVKIPATAENNARSRLPGPGPDDDLSTQMDIFAFGTLLYHVWYGHPPYPELDAVRDEVEIEGKYSRGEFPVDMHAGGVEKIIWRCWNSTYTSATEILEDISSLGHPEPQGSVSNAARA</sequence>
<feature type="domain" description="Protein kinase" evidence="1">
    <location>
        <begin position="1"/>
        <end position="277"/>
    </location>
</feature>
<dbReference type="Pfam" id="PF07714">
    <property type="entry name" value="PK_Tyr_Ser-Thr"/>
    <property type="match status" value="1"/>
</dbReference>
<dbReference type="PANTHER" id="PTHR23257">
    <property type="entry name" value="SERINE-THREONINE PROTEIN KINASE"/>
    <property type="match status" value="1"/>
</dbReference>
<dbReference type="GO" id="GO:0005737">
    <property type="term" value="C:cytoplasm"/>
    <property type="evidence" value="ECO:0007669"/>
    <property type="project" value="TreeGrafter"/>
</dbReference>
<dbReference type="AlphaFoldDB" id="N1QL00"/>
<dbReference type="RefSeq" id="XP_016765996.1">
    <property type="nucleotide sequence ID" value="XM_016903868.1"/>
</dbReference>
<dbReference type="GO" id="GO:0004672">
    <property type="term" value="F:protein kinase activity"/>
    <property type="evidence" value="ECO:0007669"/>
    <property type="project" value="InterPro"/>
</dbReference>
<protein>
    <submittedName>
        <fullName evidence="2">Kinase-like protein</fullName>
    </submittedName>
</protein>
<name>N1QL00_SPHMS</name>
<dbReference type="GO" id="GO:0005524">
    <property type="term" value="F:ATP binding"/>
    <property type="evidence" value="ECO:0007669"/>
    <property type="project" value="InterPro"/>
</dbReference>
<gene>
    <name evidence="2" type="ORF">SEPMUDRAFT_146792</name>
</gene>
<dbReference type="HOGENOM" id="CLU_000288_31_0_1"/>
<dbReference type="InterPro" id="IPR011009">
    <property type="entry name" value="Kinase-like_dom_sf"/>
</dbReference>
<evidence type="ECO:0000313" key="3">
    <source>
        <dbReference type="Proteomes" id="UP000016931"/>
    </source>
</evidence>
<keyword evidence="2" id="KW-0418">Kinase</keyword>
<dbReference type="Proteomes" id="UP000016931">
    <property type="component" value="Unassembled WGS sequence"/>
</dbReference>
<dbReference type="InterPro" id="IPR001245">
    <property type="entry name" value="Ser-Thr/Tyr_kinase_cat_dom"/>
</dbReference>
<dbReference type="STRING" id="692275.N1QL00"/>
<evidence type="ECO:0000313" key="2">
    <source>
        <dbReference type="EMBL" id="EMF17875.1"/>
    </source>
</evidence>
<keyword evidence="3" id="KW-1185">Reference proteome</keyword>
<proteinExistence type="predicted"/>
<dbReference type="InterPro" id="IPR050167">
    <property type="entry name" value="Ser_Thr_protein_kinase"/>
</dbReference>
<dbReference type="SUPFAM" id="SSF56112">
    <property type="entry name" value="Protein kinase-like (PK-like)"/>
    <property type="match status" value="1"/>
</dbReference>
<reference evidence="2 3" key="1">
    <citation type="journal article" date="2012" name="PLoS Pathog.">
        <title>Diverse lifestyles and strategies of plant pathogenesis encoded in the genomes of eighteen Dothideomycetes fungi.</title>
        <authorList>
            <person name="Ohm R.A."/>
            <person name="Feau N."/>
            <person name="Henrissat B."/>
            <person name="Schoch C.L."/>
            <person name="Horwitz B.A."/>
            <person name="Barry K.W."/>
            <person name="Condon B.J."/>
            <person name="Copeland A.C."/>
            <person name="Dhillon B."/>
            <person name="Glaser F."/>
            <person name="Hesse C.N."/>
            <person name="Kosti I."/>
            <person name="LaButti K."/>
            <person name="Lindquist E.A."/>
            <person name="Lucas S."/>
            <person name="Salamov A.A."/>
            <person name="Bradshaw R.E."/>
            <person name="Ciuffetti L."/>
            <person name="Hamelin R.C."/>
            <person name="Kema G.H.J."/>
            <person name="Lawrence C."/>
            <person name="Scott J.A."/>
            <person name="Spatafora J.W."/>
            <person name="Turgeon B.G."/>
            <person name="de Wit P.J.G.M."/>
            <person name="Zhong S."/>
            <person name="Goodwin S.B."/>
            <person name="Grigoriev I.V."/>
        </authorList>
    </citation>
    <scope>NUCLEOTIDE SEQUENCE [LARGE SCALE GENOMIC DNA]</scope>
    <source>
        <strain evidence="2 3">SO2202</strain>
    </source>
</reference>
<dbReference type="CDD" id="cd00180">
    <property type="entry name" value="PKc"/>
    <property type="match status" value="1"/>
</dbReference>
<dbReference type="InterPro" id="IPR000719">
    <property type="entry name" value="Prot_kinase_dom"/>
</dbReference>
<dbReference type="Gene3D" id="1.10.510.10">
    <property type="entry name" value="Transferase(Phosphotransferase) domain 1"/>
    <property type="match status" value="1"/>
</dbReference>